<dbReference type="CDD" id="cd03109">
    <property type="entry name" value="DTBS"/>
    <property type="match status" value="1"/>
</dbReference>
<dbReference type="AlphaFoldDB" id="A0A1Z3HHG9"/>
<reference evidence="2 3" key="1">
    <citation type="journal article" date="2016" name="Biochim. Biophys. Acta">
        <title>Characterization of red-shifted phycobilisomes isolated from the chlorophyll f-containing cyanobacterium Halomicronema hongdechloris.</title>
        <authorList>
            <person name="Li Y."/>
            <person name="Lin Y."/>
            <person name="Garvey C.J."/>
            <person name="Birch D."/>
            <person name="Corkery R.W."/>
            <person name="Loughlin P.C."/>
            <person name="Scheer H."/>
            <person name="Willows R.D."/>
            <person name="Chen M."/>
        </authorList>
    </citation>
    <scope>NUCLEOTIDE SEQUENCE [LARGE SCALE GENOMIC DNA]</scope>
    <source>
        <strain evidence="2 3">C2206</strain>
    </source>
</reference>
<protein>
    <submittedName>
        <fullName evidence="2">Phosphate acetyltransferase</fullName>
        <ecNumber evidence="2">2.3.1.8</ecNumber>
    </submittedName>
</protein>
<evidence type="ECO:0000259" key="1">
    <source>
        <dbReference type="Pfam" id="PF07085"/>
    </source>
</evidence>
<dbReference type="Pfam" id="PF13500">
    <property type="entry name" value="AAA_26"/>
    <property type="match status" value="1"/>
</dbReference>
<dbReference type="InterPro" id="IPR010766">
    <property type="entry name" value="DRTGG"/>
</dbReference>
<dbReference type="GO" id="GO:0008959">
    <property type="term" value="F:phosphate acetyltransferase activity"/>
    <property type="evidence" value="ECO:0007669"/>
    <property type="project" value="UniProtKB-EC"/>
</dbReference>
<keyword evidence="2" id="KW-0808">Transferase</keyword>
<sequence length="363" mass="39735">MPKPVNVLIGSIEAYSGKSATVLGIALQLQQQGIDIAYGKPIGTCLGNGSSATADKDVEFIARTLDLPESRLRFPLFNLDDDTIAAQLAGENSFNYCQRLATAYARQGEEAVVLLEGPGTLDEGALFQLSLPHMARAIEATVILVARFHSLLVVDALLAAKERLGTHLAGVIINDIPEEHLESVNQRLRPCLERHQIPVLATLPRTPLMRSISVREMVQQLQAEVLCCEDRLELMVESLAIGAMNVNSALRYFRKRINMAVVTGGDRTDIQLAALETSTHCLVLTGHMSPSEAILARAKDLEIPILSVDFDTLTTVEQIDQLFGQVRLHEPAKVTCVQELMQHHLDAHRLMDILNLPMAASLS</sequence>
<keyword evidence="3" id="KW-1185">Reference proteome</keyword>
<dbReference type="SUPFAM" id="SSF52540">
    <property type="entry name" value="P-loop containing nucleoside triphosphate hydrolases"/>
    <property type="match status" value="1"/>
</dbReference>
<dbReference type="STRING" id="1641165.XM38_11335"/>
<proteinExistence type="predicted"/>
<dbReference type="InterPro" id="IPR028979">
    <property type="entry name" value="Ser_kin/Pase_Hpr-like_N_sf"/>
</dbReference>
<keyword evidence="2" id="KW-0012">Acyltransferase</keyword>
<dbReference type="PANTHER" id="PTHR43356">
    <property type="entry name" value="PHOSPHATE ACETYLTRANSFERASE"/>
    <property type="match status" value="1"/>
</dbReference>
<dbReference type="Pfam" id="PF07085">
    <property type="entry name" value="DRTGG"/>
    <property type="match status" value="1"/>
</dbReference>
<dbReference type="KEGG" id="hhg:XM38_006490"/>
<dbReference type="PANTHER" id="PTHR43356:SF2">
    <property type="entry name" value="PHOSPHATE ACETYLTRANSFERASE"/>
    <property type="match status" value="1"/>
</dbReference>
<gene>
    <name evidence="2" type="primary">pta</name>
    <name evidence="2" type="ORF">XM38_006490</name>
</gene>
<dbReference type="Gene3D" id="3.40.1390.20">
    <property type="entry name" value="HprK N-terminal domain-like"/>
    <property type="match status" value="1"/>
</dbReference>
<dbReference type="Gene3D" id="3.40.50.300">
    <property type="entry name" value="P-loop containing nucleotide triphosphate hydrolases"/>
    <property type="match status" value="1"/>
</dbReference>
<dbReference type="OrthoDB" id="9769095at2"/>
<dbReference type="InterPro" id="IPR027417">
    <property type="entry name" value="P-loop_NTPase"/>
</dbReference>
<dbReference type="Proteomes" id="UP000191901">
    <property type="component" value="Chromosome"/>
</dbReference>
<evidence type="ECO:0000313" key="3">
    <source>
        <dbReference type="Proteomes" id="UP000191901"/>
    </source>
</evidence>
<feature type="domain" description="DRTGG" evidence="1">
    <location>
        <begin position="216"/>
        <end position="321"/>
    </location>
</feature>
<dbReference type="EMBL" id="CP021983">
    <property type="protein sequence ID" value="ASC69720.1"/>
    <property type="molecule type" value="Genomic_DNA"/>
</dbReference>
<dbReference type="SUPFAM" id="SSF75138">
    <property type="entry name" value="HprK N-terminal domain-like"/>
    <property type="match status" value="1"/>
</dbReference>
<dbReference type="RefSeq" id="WP_080809090.1">
    <property type="nucleotide sequence ID" value="NZ_CP021983.2"/>
</dbReference>
<organism evidence="2 3">
    <name type="scientific">Halomicronema hongdechloris C2206</name>
    <dbReference type="NCBI Taxonomy" id="1641165"/>
    <lineage>
        <taxon>Bacteria</taxon>
        <taxon>Bacillati</taxon>
        <taxon>Cyanobacteriota</taxon>
        <taxon>Cyanophyceae</taxon>
        <taxon>Nodosilineales</taxon>
        <taxon>Nodosilineaceae</taxon>
        <taxon>Halomicronema</taxon>
    </lineage>
</organism>
<dbReference type="EC" id="2.3.1.8" evidence="2"/>
<evidence type="ECO:0000313" key="2">
    <source>
        <dbReference type="EMBL" id="ASC69720.1"/>
    </source>
</evidence>
<name>A0A1Z3HHG9_9CYAN</name>
<accession>A0A1Z3HHG9</accession>
<dbReference type="InterPro" id="IPR050500">
    <property type="entry name" value="Phos_Acetyltrans/Butyryltrans"/>
</dbReference>